<accession>A0A382SPG9</accession>
<evidence type="ECO:0000256" key="2">
    <source>
        <dbReference type="ARBA" id="ARBA00022723"/>
    </source>
</evidence>
<organism evidence="7">
    <name type="scientific">marine metagenome</name>
    <dbReference type="NCBI Taxonomy" id="408172"/>
    <lineage>
        <taxon>unclassified sequences</taxon>
        <taxon>metagenomes</taxon>
        <taxon>ecological metagenomes</taxon>
    </lineage>
</organism>
<dbReference type="InterPro" id="IPR017941">
    <property type="entry name" value="Rieske_2Fe-2S"/>
</dbReference>
<keyword evidence="1" id="KW-0001">2Fe-2S</keyword>
<evidence type="ECO:0000256" key="5">
    <source>
        <dbReference type="ARBA" id="ARBA00023014"/>
    </source>
</evidence>
<evidence type="ECO:0000256" key="1">
    <source>
        <dbReference type="ARBA" id="ARBA00022714"/>
    </source>
</evidence>
<dbReference type="GO" id="GO:0016491">
    <property type="term" value="F:oxidoreductase activity"/>
    <property type="evidence" value="ECO:0007669"/>
    <property type="project" value="UniProtKB-KW"/>
</dbReference>
<keyword evidence="5" id="KW-0411">Iron-sulfur</keyword>
<dbReference type="GO" id="GO:0051537">
    <property type="term" value="F:2 iron, 2 sulfur cluster binding"/>
    <property type="evidence" value="ECO:0007669"/>
    <property type="project" value="UniProtKB-KW"/>
</dbReference>
<sequence>MRLNCVWIKPVPKLSLSKVLRPTAKAYTLPPACYVDEEILAFEHGHLFAGGWVSAGRAGDLAQTGDYLAFTVADTPLIAIRGEDSGLRVFANTCR</sequence>
<dbReference type="SUPFAM" id="SSF50022">
    <property type="entry name" value="ISP domain"/>
    <property type="match status" value="1"/>
</dbReference>
<reference evidence="7" key="1">
    <citation type="submission" date="2018-05" db="EMBL/GenBank/DDBJ databases">
        <authorList>
            <person name="Lanie J.A."/>
            <person name="Ng W.-L."/>
            <person name="Kazmierczak K.M."/>
            <person name="Andrzejewski T.M."/>
            <person name="Davidsen T.M."/>
            <person name="Wayne K.J."/>
            <person name="Tettelin H."/>
            <person name="Glass J.I."/>
            <person name="Rusch D."/>
            <person name="Podicherti R."/>
            <person name="Tsui H.-C.T."/>
            <person name="Winkler M.E."/>
        </authorList>
    </citation>
    <scope>NUCLEOTIDE SEQUENCE</scope>
</reference>
<dbReference type="Gene3D" id="2.102.10.10">
    <property type="entry name" value="Rieske [2Fe-2S] iron-sulphur domain"/>
    <property type="match status" value="1"/>
</dbReference>
<feature type="domain" description="Rieske" evidence="6">
    <location>
        <begin position="52"/>
        <end position="95"/>
    </location>
</feature>
<name>A0A382SPG9_9ZZZZ</name>
<evidence type="ECO:0000256" key="4">
    <source>
        <dbReference type="ARBA" id="ARBA00023004"/>
    </source>
</evidence>
<protein>
    <recommendedName>
        <fullName evidence="6">Rieske domain-containing protein</fullName>
    </recommendedName>
</protein>
<evidence type="ECO:0000256" key="3">
    <source>
        <dbReference type="ARBA" id="ARBA00023002"/>
    </source>
</evidence>
<keyword evidence="4" id="KW-0408">Iron</keyword>
<dbReference type="PRINTS" id="PR00090">
    <property type="entry name" value="RNGDIOXGNASE"/>
</dbReference>
<dbReference type="PROSITE" id="PS51296">
    <property type="entry name" value="RIESKE"/>
    <property type="match status" value="1"/>
</dbReference>
<dbReference type="PANTHER" id="PTHR43756:SF5">
    <property type="entry name" value="CHOLINE MONOOXYGENASE, CHLOROPLASTIC"/>
    <property type="match status" value="1"/>
</dbReference>
<dbReference type="GO" id="GO:0046872">
    <property type="term" value="F:metal ion binding"/>
    <property type="evidence" value="ECO:0007669"/>
    <property type="project" value="UniProtKB-KW"/>
</dbReference>
<keyword evidence="2" id="KW-0479">Metal-binding</keyword>
<dbReference type="Gene3D" id="3.90.380.10">
    <property type="entry name" value="Naphthalene 1,2-dioxygenase Alpha Subunit, Chain A, domain 1"/>
    <property type="match status" value="1"/>
</dbReference>
<dbReference type="EMBL" id="UINC01130344">
    <property type="protein sequence ID" value="SVD11355.1"/>
    <property type="molecule type" value="Genomic_DNA"/>
</dbReference>
<proteinExistence type="predicted"/>
<dbReference type="AlphaFoldDB" id="A0A382SPG9"/>
<keyword evidence="3" id="KW-0560">Oxidoreductase</keyword>
<feature type="non-terminal residue" evidence="7">
    <location>
        <position position="95"/>
    </location>
</feature>
<dbReference type="InterPro" id="IPR001663">
    <property type="entry name" value="Rng_hydr_dOase-A"/>
</dbReference>
<evidence type="ECO:0000313" key="7">
    <source>
        <dbReference type="EMBL" id="SVD11355.1"/>
    </source>
</evidence>
<dbReference type="InterPro" id="IPR036922">
    <property type="entry name" value="Rieske_2Fe-2S_sf"/>
</dbReference>
<evidence type="ECO:0000259" key="6">
    <source>
        <dbReference type="PROSITE" id="PS51296"/>
    </source>
</evidence>
<gene>
    <name evidence="7" type="ORF">METZ01_LOCUS364209</name>
</gene>
<dbReference type="PANTHER" id="PTHR43756">
    <property type="entry name" value="CHOLINE MONOOXYGENASE, CHLOROPLASTIC"/>
    <property type="match status" value="1"/>
</dbReference>